<evidence type="ECO:0000313" key="3">
    <source>
        <dbReference type="EMBL" id="MCK0536832.1"/>
    </source>
</evidence>
<evidence type="ECO:0000313" key="4">
    <source>
        <dbReference type="Proteomes" id="UP001165524"/>
    </source>
</evidence>
<proteinExistence type="predicted"/>
<dbReference type="RefSeq" id="WP_246948605.1">
    <property type="nucleotide sequence ID" value="NZ_JALKII010000002.1"/>
</dbReference>
<sequence>MQPHADLLIRKARVIDPATGRDEIADLLIEDGRLSRIGASLDAPGAELFDAEGLWLIPGLVDTCVRLPEPASGRTGTLASETRAAAAGGITHMAALPDTDPVADNPAVVRLIRERAIKAGLARVMPIAAMTQGLAGSQLSEMQTLKEMGCIAVSNAGYPVQDTLILKRCLEYAATFNLLVIFRPQDAALSAGGCAHEGPVSTRLGLPGIPAVAETIDMARILLLVAETGVRAHFHQLSCADSVALLRDARARGLPVTADTSIHHLLLDQHAVAGFNSLCHINPPLRRSEDRDALLAAVADGTLDAICSQHTPLGASAKLAPFPATSAGISGLDTLLSLTLKLVEDGQLPLMRALDALTQAPARCLGVPAGNLEYGRLASLCVVDGAARRVPGEGWHSAGRNSPWLETSLPGAARLTVCEGKITWQSA</sequence>
<dbReference type="GO" id="GO:0004151">
    <property type="term" value="F:dihydroorotase activity"/>
    <property type="evidence" value="ECO:0007669"/>
    <property type="project" value="UniProtKB-EC"/>
</dbReference>
<dbReference type="InterPro" id="IPR011059">
    <property type="entry name" value="Metal-dep_hydrolase_composite"/>
</dbReference>
<dbReference type="Gene3D" id="2.30.40.10">
    <property type="entry name" value="Urease, subunit C, domain 1"/>
    <property type="match status" value="1"/>
</dbReference>
<dbReference type="InterPro" id="IPR004722">
    <property type="entry name" value="DHOase"/>
</dbReference>
<dbReference type="Proteomes" id="UP001165524">
    <property type="component" value="Unassembled WGS sequence"/>
</dbReference>
<dbReference type="CDD" id="cd01317">
    <property type="entry name" value="DHOase_IIa"/>
    <property type="match status" value="1"/>
</dbReference>
<dbReference type="Pfam" id="PF12890">
    <property type="entry name" value="DHOase"/>
    <property type="match status" value="1"/>
</dbReference>
<dbReference type="SUPFAM" id="SSF51338">
    <property type="entry name" value="Composite domain of metallo-dependent hydrolases"/>
    <property type="match status" value="1"/>
</dbReference>
<dbReference type="InterPro" id="IPR032466">
    <property type="entry name" value="Metal_Hydrolase"/>
</dbReference>
<organism evidence="3 4">
    <name type="scientific">Alcanivorax quisquiliarum</name>
    <dbReference type="NCBI Taxonomy" id="2933565"/>
    <lineage>
        <taxon>Bacteria</taxon>
        <taxon>Pseudomonadati</taxon>
        <taxon>Pseudomonadota</taxon>
        <taxon>Gammaproteobacteria</taxon>
        <taxon>Oceanospirillales</taxon>
        <taxon>Alcanivoracaceae</taxon>
        <taxon>Alcanivorax</taxon>
    </lineage>
</organism>
<gene>
    <name evidence="3" type="ORF">MU846_03845</name>
</gene>
<keyword evidence="4" id="KW-1185">Reference proteome</keyword>
<reference evidence="3" key="1">
    <citation type="submission" date="2022-04" db="EMBL/GenBank/DDBJ databases">
        <title>Alcanivorax sp. CY1518 draft genome sequence.</title>
        <authorList>
            <person name="Zhao G."/>
            <person name="An M."/>
        </authorList>
    </citation>
    <scope>NUCLEOTIDE SEQUENCE</scope>
    <source>
        <strain evidence="3">CY1518</strain>
    </source>
</reference>
<dbReference type="EMBL" id="JALKII010000002">
    <property type="protein sequence ID" value="MCK0536832.1"/>
    <property type="molecule type" value="Genomic_DNA"/>
</dbReference>
<comment type="caution">
    <text evidence="3">The sequence shown here is derived from an EMBL/GenBank/DDBJ whole genome shotgun (WGS) entry which is preliminary data.</text>
</comment>
<evidence type="ECO:0000256" key="1">
    <source>
        <dbReference type="ARBA" id="ARBA00022975"/>
    </source>
</evidence>
<feature type="domain" description="Dihydroorotase catalytic" evidence="2">
    <location>
        <begin position="56"/>
        <end position="235"/>
    </location>
</feature>
<dbReference type="InterPro" id="IPR050138">
    <property type="entry name" value="DHOase/Allantoinase_Hydrolase"/>
</dbReference>
<dbReference type="SUPFAM" id="SSF51556">
    <property type="entry name" value="Metallo-dependent hydrolases"/>
    <property type="match status" value="1"/>
</dbReference>
<keyword evidence="1" id="KW-0665">Pyrimidine biosynthesis</keyword>
<keyword evidence="3" id="KW-0378">Hydrolase</keyword>
<dbReference type="InterPro" id="IPR024403">
    <property type="entry name" value="DHOase_cat"/>
</dbReference>
<dbReference type="PANTHER" id="PTHR43668:SF2">
    <property type="entry name" value="ALLANTOINASE"/>
    <property type="match status" value="1"/>
</dbReference>
<dbReference type="NCBIfam" id="NF005791">
    <property type="entry name" value="PRK07627.1"/>
    <property type="match status" value="1"/>
</dbReference>
<dbReference type="EC" id="3.5.2.3" evidence="3"/>
<protein>
    <submittedName>
        <fullName evidence="3">Dihydroorotase</fullName>
        <ecNumber evidence="3">3.5.2.3</ecNumber>
    </submittedName>
</protein>
<name>A0ABT0E5C1_9GAMM</name>
<accession>A0ABT0E5C1</accession>
<dbReference type="Gene3D" id="3.20.20.140">
    <property type="entry name" value="Metal-dependent hydrolases"/>
    <property type="match status" value="1"/>
</dbReference>
<evidence type="ECO:0000259" key="2">
    <source>
        <dbReference type="Pfam" id="PF12890"/>
    </source>
</evidence>
<dbReference type="NCBIfam" id="TIGR00857">
    <property type="entry name" value="pyrC_multi"/>
    <property type="match status" value="1"/>
</dbReference>
<dbReference type="PANTHER" id="PTHR43668">
    <property type="entry name" value="ALLANTOINASE"/>
    <property type="match status" value="1"/>
</dbReference>